<name>A0A067SED1_GALM3</name>
<organism evidence="2 3">
    <name type="scientific">Galerina marginata (strain CBS 339.88)</name>
    <dbReference type="NCBI Taxonomy" id="685588"/>
    <lineage>
        <taxon>Eukaryota</taxon>
        <taxon>Fungi</taxon>
        <taxon>Dikarya</taxon>
        <taxon>Basidiomycota</taxon>
        <taxon>Agaricomycotina</taxon>
        <taxon>Agaricomycetes</taxon>
        <taxon>Agaricomycetidae</taxon>
        <taxon>Agaricales</taxon>
        <taxon>Agaricineae</taxon>
        <taxon>Strophariaceae</taxon>
        <taxon>Galerina</taxon>
    </lineage>
</organism>
<reference evidence="3" key="1">
    <citation type="journal article" date="2014" name="Proc. Natl. Acad. Sci. U.S.A.">
        <title>Extensive sampling of basidiomycete genomes demonstrates inadequacy of the white-rot/brown-rot paradigm for wood decay fungi.</title>
        <authorList>
            <person name="Riley R."/>
            <person name="Salamov A.A."/>
            <person name="Brown D.W."/>
            <person name="Nagy L.G."/>
            <person name="Floudas D."/>
            <person name="Held B.W."/>
            <person name="Levasseur A."/>
            <person name="Lombard V."/>
            <person name="Morin E."/>
            <person name="Otillar R."/>
            <person name="Lindquist E.A."/>
            <person name="Sun H."/>
            <person name="LaButti K.M."/>
            <person name="Schmutz J."/>
            <person name="Jabbour D."/>
            <person name="Luo H."/>
            <person name="Baker S.E."/>
            <person name="Pisabarro A.G."/>
            <person name="Walton J.D."/>
            <person name="Blanchette R.A."/>
            <person name="Henrissat B."/>
            <person name="Martin F."/>
            <person name="Cullen D."/>
            <person name="Hibbett D.S."/>
            <person name="Grigoriev I.V."/>
        </authorList>
    </citation>
    <scope>NUCLEOTIDE SEQUENCE [LARGE SCALE GENOMIC DNA]</scope>
    <source>
        <strain evidence="3">CBS 339.88</strain>
    </source>
</reference>
<gene>
    <name evidence="2" type="ORF">GALMADRAFT_104893</name>
</gene>
<evidence type="ECO:0000256" key="1">
    <source>
        <dbReference type="SAM" id="MobiDB-lite"/>
    </source>
</evidence>
<dbReference type="AlphaFoldDB" id="A0A067SED1"/>
<protein>
    <submittedName>
        <fullName evidence="2">Uncharacterized protein</fullName>
    </submittedName>
</protein>
<evidence type="ECO:0000313" key="3">
    <source>
        <dbReference type="Proteomes" id="UP000027222"/>
    </source>
</evidence>
<dbReference type="Proteomes" id="UP000027222">
    <property type="component" value="Unassembled WGS sequence"/>
</dbReference>
<dbReference type="EMBL" id="KL142408">
    <property type="protein sequence ID" value="KDR68347.1"/>
    <property type="molecule type" value="Genomic_DNA"/>
</dbReference>
<dbReference type="OrthoDB" id="2993106at2759"/>
<keyword evidence="3" id="KW-1185">Reference proteome</keyword>
<feature type="compositionally biased region" description="Polar residues" evidence="1">
    <location>
        <begin position="239"/>
        <end position="253"/>
    </location>
</feature>
<dbReference type="HOGENOM" id="CLU_456388_0_0_1"/>
<accession>A0A067SED1</accession>
<feature type="compositionally biased region" description="Polar residues" evidence="1">
    <location>
        <begin position="388"/>
        <end position="403"/>
    </location>
</feature>
<feature type="region of interest" description="Disordered" evidence="1">
    <location>
        <begin position="369"/>
        <end position="406"/>
    </location>
</feature>
<proteinExistence type="predicted"/>
<feature type="region of interest" description="Disordered" evidence="1">
    <location>
        <begin position="420"/>
        <end position="449"/>
    </location>
</feature>
<feature type="region of interest" description="Disordered" evidence="1">
    <location>
        <begin position="239"/>
        <end position="306"/>
    </location>
</feature>
<evidence type="ECO:0000313" key="2">
    <source>
        <dbReference type="EMBL" id="KDR68347.1"/>
    </source>
</evidence>
<sequence length="501" mass="54131">MYGPIFNFYRGLGASDGCFGRPITSVTDLPDGSKCCITEGGHIHSLGEIAEPFPAEHCIAQYKPVAPTNPFGLRPGGLVCTINNNSLPYVVYGNIYNLWRALGHVDSGWGRPLTDEQGLEDGGRCSVFEGGHIHCYASIARGYPAEQCTAKYKPTTRALVFNQMVRLFDSRIFSLFIRVRQPPHFQRKWSQLALQTQPLAQKSVAELLGEPWHRLGDNPNKPGQYFHFMSGLLVSLDNNPNPAPMQISQQPMNSPQYGGPPGSPQMTQTYGNQGPPGAPSGGPPMYELPNMAHQGQQDSKSPPLETIPPFALYRTIYDFFRSEGDLGGKYGRPLCDEQDLGDGGRCSIFEGGHIHMYNGVARGAPAETCTAPYQPRAPPPPASSVSPNANYQSSGATHHQANWGSGSGYGGGGAGYDYNSSQANYQPTPQPQIHGGGGQGQSGQQQETQEVQPGGFWYCLTGIDLNKAPEEPGPWCVYASTGLLPGQHSGYCCHGCCWVTM</sequence>